<feature type="domain" description="NAC" evidence="6">
    <location>
        <begin position="6"/>
        <end position="156"/>
    </location>
</feature>
<proteinExistence type="predicted"/>
<keyword evidence="2" id="KW-0805">Transcription regulation</keyword>
<dbReference type="GO" id="GO:0003677">
    <property type="term" value="F:DNA binding"/>
    <property type="evidence" value="ECO:0007669"/>
    <property type="project" value="UniProtKB-KW"/>
</dbReference>
<keyword evidence="3" id="KW-0238">DNA-binding</keyword>
<dbReference type="PANTHER" id="PTHR31744">
    <property type="entry name" value="PROTEIN CUP-SHAPED COTYLEDON 2-RELATED"/>
    <property type="match status" value="1"/>
</dbReference>
<evidence type="ECO:0000313" key="8">
    <source>
        <dbReference type="RefSeq" id="XP_021857688.1"/>
    </source>
</evidence>
<reference evidence="8" key="2">
    <citation type="submission" date="2025-08" db="UniProtKB">
        <authorList>
            <consortium name="RefSeq"/>
        </authorList>
    </citation>
    <scope>IDENTIFICATION</scope>
    <source>
        <tissue evidence="8">Leaf</tissue>
    </source>
</reference>
<dbReference type="AlphaFoldDB" id="A0A9R0IZB1"/>
<dbReference type="RefSeq" id="XP_021857688.1">
    <property type="nucleotide sequence ID" value="XM_022001996.2"/>
</dbReference>
<dbReference type="PANTHER" id="PTHR31744:SF210">
    <property type="entry name" value="NAC DOMAIN-CONTAINING PROTEIN 86-LIKE"/>
    <property type="match status" value="1"/>
</dbReference>
<dbReference type="KEGG" id="soe:110796905"/>
<evidence type="ECO:0000259" key="6">
    <source>
        <dbReference type="PROSITE" id="PS51005"/>
    </source>
</evidence>
<dbReference type="FunFam" id="2.170.150.80:FF:000002">
    <property type="entry name" value="Nac domain-containing protein 86"/>
    <property type="match status" value="1"/>
</dbReference>
<dbReference type="InterPro" id="IPR036093">
    <property type="entry name" value="NAC_dom_sf"/>
</dbReference>
<comment type="subcellular location">
    <subcellularLocation>
        <location evidence="1">Nucleus</location>
    </subcellularLocation>
</comment>
<evidence type="ECO:0000256" key="3">
    <source>
        <dbReference type="ARBA" id="ARBA00023125"/>
    </source>
</evidence>
<keyword evidence="7" id="KW-1185">Reference proteome</keyword>
<dbReference type="Pfam" id="PF02365">
    <property type="entry name" value="NAM"/>
    <property type="match status" value="1"/>
</dbReference>
<keyword evidence="4" id="KW-0804">Transcription</keyword>
<evidence type="ECO:0000256" key="1">
    <source>
        <dbReference type="ARBA" id="ARBA00004123"/>
    </source>
</evidence>
<dbReference type="SUPFAM" id="SSF101941">
    <property type="entry name" value="NAC domain"/>
    <property type="match status" value="1"/>
</dbReference>
<dbReference type="GO" id="GO:0006355">
    <property type="term" value="P:regulation of DNA-templated transcription"/>
    <property type="evidence" value="ECO:0007669"/>
    <property type="project" value="InterPro"/>
</dbReference>
<evidence type="ECO:0000256" key="2">
    <source>
        <dbReference type="ARBA" id="ARBA00023015"/>
    </source>
</evidence>
<dbReference type="Gene3D" id="2.170.150.80">
    <property type="entry name" value="NAC domain"/>
    <property type="match status" value="1"/>
</dbReference>
<evidence type="ECO:0000256" key="4">
    <source>
        <dbReference type="ARBA" id="ARBA00023163"/>
    </source>
</evidence>
<dbReference type="OrthoDB" id="1860415at2759"/>
<organism evidence="7 8">
    <name type="scientific">Spinacia oleracea</name>
    <name type="common">Spinach</name>
    <dbReference type="NCBI Taxonomy" id="3562"/>
    <lineage>
        <taxon>Eukaryota</taxon>
        <taxon>Viridiplantae</taxon>
        <taxon>Streptophyta</taxon>
        <taxon>Embryophyta</taxon>
        <taxon>Tracheophyta</taxon>
        <taxon>Spermatophyta</taxon>
        <taxon>Magnoliopsida</taxon>
        <taxon>eudicotyledons</taxon>
        <taxon>Gunneridae</taxon>
        <taxon>Pentapetalae</taxon>
        <taxon>Caryophyllales</taxon>
        <taxon>Chenopodiaceae</taxon>
        <taxon>Chenopodioideae</taxon>
        <taxon>Anserineae</taxon>
        <taxon>Spinacia</taxon>
    </lineage>
</organism>
<dbReference type="PROSITE" id="PS51005">
    <property type="entry name" value="NAC"/>
    <property type="match status" value="1"/>
</dbReference>
<dbReference type="GO" id="GO:0005634">
    <property type="term" value="C:nucleus"/>
    <property type="evidence" value="ECO:0007669"/>
    <property type="project" value="UniProtKB-SubCell"/>
</dbReference>
<gene>
    <name evidence="8" type="primary">LOC110796905</name>
</gene>
<accession>A0A9R0IZB1</accession>
<keyword evidence="5" id="KW-0539">Nucleus</keyword>
<reference evidence="7" key="1">
    <citation type="journal article" date="2021" name="Nat. Commun.">
        <title>Genomic analyses provide insights into spinach domestication and the genetic basis of agronomic traits.</title>
        <authorList>
            <person name="Cai X."/>
            <person name="Sun X."/>
            <person name="Xu C."/>
            <person name="Sun H."/>
            <person name="Wang X."/>
            <person name="Ge C."/>
            <person name="Zhang Z."/>
            <person name="Wang Q."/>
            <person name="Fei Z."/>
            <person name="Jiao C."/>
            <person name="Wang Q."/>
        </authorList>
    </citation>
    <scope>NUCLEOTIDE SEQUENCE [LARGE SCALE GENOMIC DNA]</scope>
    <source>
        <strain evidence="7">cv. Varoflay</strain>
    </source>
</reference>
<dbReference type="GeneID" id="110796905"/>
<dbReference type="Proteomes" id="UP000813463">
    <property type="component" value="Chromosome 4"/>
</dbReference>
<evidence type="ECO:0000313" key="7">
    <source>
        <dbReference type="Proteomes" id="UP000813463"/>
    </source>
</evidence>
<evidence type="ECO:0000256" key="5">
    <source>
        <dbReference type="ARBA" id="ARBA00023242"/>
    </source>
</evidence>
<sequence>MAPASLPPGFRFHPTDEELVAYYLNRKINGRKIDLEVIAEVDLYKCEPWDLPSKSLLPSKDLEWYFFSPRDRKYPNGSRTNRATKAGYWKATGKDRKVNSQMRAVGMKKTLVYYRGRAPHGHRTDWVMHEYRLDERECEVVSGLQDAYALCRIFKKTAPPSPPKIAPQYGYNTNMTSDQQSSSIDIYTDGRCDDFESSTAYSVPIERSCSTNNFARGHASSSSSHRNMGDGQWLHYLNDQNDFSFPTPAFQNSASLPYPPSKVDIAIECARMQHRFTLPPLEVEGSPNFGATNLSNMGIRQSYYNNNGNTNTGGDILDEILSVAQAQHDLINHPNNTTTTPDMMQSYNNNNYGNIMNQQPSSMRPIMENSWEDMNTRLVGIGGVDELTKTERMVDFSDLVVFDERNSDKDLRGEYGIVPIENTSTLFHGELDIQDDPNKSFINDNDLDNFSSTPSFEVFEEVEVNQSLYVSSQWLAETRFHHVQPTKTVQVYLQRAIGLKNTSNDDSFQVDSKSSFFEKVAGFARNNLNGSAKSTPRMITKTTAYCYANKVEGIMSSWLVNRVWPSLTVILALCMYHLG</sequence>
<name>A0A9R0IZB1_SPIOL</name>
<dbReference type="InterPro" id="IPR003441">
    <property type="entry name" value="NAC-dom"/>
</dbReference>
<protein>
    <submittedName>
        <fullName evidence="8">NAC domain-containing protein 54</fullName>
    </submittedName>
</protein>